<feature type="region of interest" description="Disordered" evidence="1">
    <location>
        <begin position="115"/>
        <end position="144"/>
    </location>
</feature>
<keyword evidence="2" id="KW-0812">Transmembrane</keyword>
<dbReference type="InterPro" id="IPR009739">
    <property type="entry name" value="LprI-like_N"/>
</dbReference>
<keyword evidence="2" id="KW-1133">Transmembrane helix</keyword>
<keyword evidence="2" id="KW-0472">Membrane</keyword>
<reference evidence="4 5" key="1">
    <citation type="submission" date="2019-08" db="EMBL/GenBank/DDBJ databases">
        <authorList>
            <person name="Peeters C."/>
        </authorList>
    </citation>
    <scope>NUCLEOTIDE SEQUENCE [LARGE SCALE GENOMIC DNA]</scope>
    <source>
        <strain evidence="4 5">LMG 31012</strain>
    </source>
</reference>
<dbReference type="PANTHER" id="PTHR37549:SF1">
    <property type="entry name" value="LIPOPROTEIN LPRI"/>
    <property type="match status" value="1"/>
</dbReference>
<dbReference type="RefSeq" id="WP_246171299.1">
    <property type="nucleotide sequence ID" value="NZ_CABPSH010000006.1"/>
</dbReference>
<accession>A0A5E4VTM5</accession>
<keyword evidence="5" id="KW-1185">Reference proteome</keyword>
<evidence type="ECO:0000313" key="4">
    <source>
        <dbReference type="EMBL" id="VVE14889.1"/>
    </source>
</evidence>
<gene>
    <name evidence="4" type="primary">lprI</name>
    <name evidence="4" type="ORF">PEP31012_02833</name>
</gene>
<protein>
    <submittedName>
        <fullName evidence="4">Lipoprotein LprI</fullName>
    </submittedName>
</protein>
<sequence length="253" mass="27138">MNSLGIILIVVGVLTLFVGVSGFADTRKVDRRYRTGYKNNEPDTRNFPQARRRMLWGVGIVIVGLAVNSLTGARDAAPKEGAAPMTNVSEQADSSVAASTIVEAATQVADTARFQSTRTEPLSDERVVTSSVASPGGPPQAPLDRRRVVTSTQTLTTSFDCKRAPSDDEVTICSDPGLAAMDVELGQLYRDAQASTQDPHSLRQSQLAWLASRRSCGKELNCLRRRYGERIGQFNGSMGAAPLISVGPATEKP</sequence>
<keyword evidence="4" id="KW-0449">Lipoprotein</keyword>
<dbReference type="GO" id="GO:0005576">
    <property type="term" value="C:extracellular region"/>
    <property type="evidence" value="ECO:0007669"/>
    <property type="project" value="TreeGrafter"/>
</dbReference>
<feature type="transmembrane region" description="Helical" evidence="2">
    <location>
        <begin position="54"/>
        <end position="73"/>
    </location>
</feature>
<dbReference type="Proteomes" id="UP000400981">
    <property type="component" value="Unassembled WGS sequence"/>
</dbReference>
<proteinExistence type="predicted"/>
<feature type="domain" description="Lysozyme inhibitor LprI-like N-terminal" evidence="3">
    <location>
        <begin position="161"/>
        <end position="232"/>
    </location>
</feature>
<dbReference type="Gene3D" id="1.20.1270.180">
    <property type="match status" value="1"/>
</dbReference>
<evidence type="ECO:0000256" key="2">
    <source>
        <dbReference type="SAM" id="Phobius"/>
    </source>
</evidence>
<dbReference type="Pfam" id="PF07007">
    <property type="entry name" value="LprI"/>
    <property type="match status" value="1"/>
</dbReference>
<name>A0A5E4VTM5_9BURK</name>
<feature type="transmembrane region" description="Helical" evidence="2">
    <location>
        <begin position="6"/>
        <end position="24"/>
    </location>
</feature>
<evidence type="ECO:0000313" key="5">
    <source>
        <dbReference type="Proteomes" id="UP000400981"/>
    </source>
</evidence>
<dbReference type="InterPro" id="IPR052755">
    <property type="entry name" value="Lysozyme_Inhibitor_LprI"/>
</dbReference>
<evidence type="ECO:0000259" key="3">
    <source>
        <dbReference type="Pfam" id="PF07007"/>
    </source>
</evidence>
<dbReference type="EMBL" id="CABPSH010000006">
    <property type="protein sequence ID" value="VVE14889.1"/>
    <property type="molecule type" value="Genomic_DNA"/>
</dbReference>
<organism evidence="4 5">
    <name type="scientific">Pandoraea eparura</name>
    <dbReference type="NCBI Taxonomy" id="2508291"/>
    <lineage>
        <taxon>Bacteria</taxon>
        <taxon>Pseudomonadati</taxon>
        <taxon>Pseudomonadota</taxon>
        <taxon>Betaproteobacteria</taxon>
        <taxon>Burkholderiales</taxon>
        <taxon>Burkholderiaceae</taxon>
        <taxon>Pandoraea</taxon>
    </lineage>
</organism>
<dbReference type="AlphaFoldDB" id="A0A5E4VTM5"/>
<evidence type="ECO:0000256" key="1">
    <source>
        <dbReference type="SAM" id="MobiDB-lite"/>
    </source>
</evidence>
<dbReference type="PANTHER" id="PTHR37549">
    <property type="entry name" value="LIPOPROTEIN LPRI"/>
    <property type="match status" value="1"/>
</dbReference>